<reference evidence="11 12" key="1">
    <citation type="journal article" date="2015" name="Int. J. Syst. Evol. Microbiol.">
        <title>Methanoculleus sediminis sp. nov., a methanogen from sediments near a submarine mud volcano.</title>
        <authorList>
            <person name="Chen S.C."/>
            <person name="Chen M.F."/>
            <person name="Lai M.C."/>
            <person name="Weng C.Y."/>
            <person name="Wu S.Y."/>
            <person name="Lin S."/>
            <person name="Yang T.F."/>
            <person name="Chen P.C."/>
        </authorList>
    </citation>
    <scope>NUCLEOTIDE SEQUENCE [LARGE SCALE GENOMIC DNA]</scope>
    <source>
        <strain evidence="11 12">S3Fa</strain>
    </source>
</reference>
<comment type="function">
    <text evidence="10">Prenyltransferase that catalyzes the transfer of the geranylgeranyl moiety of geranylgeranyl diphosphate (GGPP) to the C3 hydroxyl of sn-glycerol-1-phosphate (G1P). This reaction is the first ether-bond-formation step in the biosynthesis of archaeal membrane lipids.</text>
</comment>
<proteinExistence type="inferred from homology"/>
<feature type="binding site" evidence="10">
    <location>
        <begin position="211"/>
        <end position="212"/>
    </location>
    <ligand>
        <name>sn-glycerol 1-phosphate</name>
        <dbReference type="ChEBI" id="CHEBI:57685"/>
    </ligand>
</feature>
<comment type="similarity">
    <text evidence="10">Belongs to the GGGP/HepGP synthase family. Group I subfamily.</text>
</comment>
<feature type="binding site" evidence="10">
    <location>
        <position position="191"/>
    </location>
    <ligand>
        <name>sn-glycerol 1-phosphate</name>
        <dbReference type="ChEBI" id="CHEBI:57685"/>
    </ligand>
</feature>
<dbReference type="InterPro" id="IPR039074">
    <property type="entry name" value="GGGP/HepGP_synthase_I"/>
</dbReference>
<evidence type="ECO:0000256" key="7">
    <source>
        <dbReference type="ARBA" id="ARBA00023209"/>
    </source>
</evidence>
<comment type="subcellular location">
    <subcellularLocation>
        <location evidence="10">Cytoplasm</location>
    </subcellularLocation>
</comment>
<evidence type="ECO:0000256" key="5">
    <source>
        <dbReference type="ARBA" id="ARBA00022842"/>
    </source>
</evidence>
<evidence type="ECO:0000256" key="4">
    <source>
        <dbReference type="ARBA" id="ARBA00022723"/>
    </source>
</evidence>
<evidence type="ECO:0000256" key="6">
    <source>
        <dbReference type="ARBA" id="ARBA00023098"/>
    </source>
</evidence>
<comment type="caution">
    <text evidence="11">The sequence shown here is derived from an EMBL/GenBank/DDBJ whole genome shotgun (WGS) entry which is preliminary data.</text>
</comment>
<comment type="caution">
    <text evidence="10">Lacks conserved residue(s) required for the propagation of feature annotation.</text>
</comment>
<dbReference type="InterPro" id="IPR026438">
    <property type="entry name" value="GGGP_synthase_archaea"/>
</dbReference>
<dbReference type="HAMAP" id="MF_00112">
    <property type="entry name" value="GGGP_HepGP_synthase"/>
    <property type="match status" value="1"/>
</dbReference>
<dbReference type="NCBIfam" id="NF003199">
    <property type="entry name" value="PRK04169.1-3"/>
    <property type="match status" value="1"/>
</dbReference>
<feature type="binding site" evidence="10">
    <location>
        <position position="41"/>
    </location>
    <ligand>
        <name>Mg(2+)</name>
        <dbReference type="ChEBI" id="CHEBI:18420"/>
    </ligand>
</feature>
<dbReference type="GO" id="GO:0005737">
    <property type="term" value="C:cytoplasm"/>
    <property type="evidence" value="ECO:0007669"/>
    <property type="project" value="UniProtKB-SubCell"/>
</dbReference>
<keyword evidence="5 10" id="KW-0460">Magnesium</keyword>
<dbReference type="Gene3D" id="3.20.20.390">
    <property type="entry name" value="FMN-linked oxidoreductases"/>
    <property type="match status" value="1"/>
</dbReference>
<dbReference type="GO" id="GO:0047294">
    <property type="term" value="F:phosphoglycerol geranylgeranyltransferase activity"/>
    <property type="evidence" value="ECO:0007669"/>
    <property type="project" value="UniProtKB-UniRule"/>
</dbReference>
<sequence>MHANWKTWVHVTKLDPDKRLPKGAVEEIATSGTDALMLSGTLNVTRENLHELLDLVSAYGLPLVVEPASPDCAIFDKGVDHLFVPSVMNTNDVRWVVGKHYAWLRQASSIDWEMVVPEAYIVLNPNSAVGRVTGADCSLSAGDVAAFAEVADRYFKFPIVYIEYSGTYGDPAIVQAAAGAVEHATLYYGGGIRSAEQAAEMGRYADTIVVGNAVYEEGIDVLRATVRAVQ</sequence>
<dbReference type="UniPathway" id="UPA00940"/>
<protein>
    <recommendedName>
        <fullName evidence="10">Geranylgeranylglyceryl phosphate synthase</fullName>
        <shortName evidence="10">GGGP synthase</shortName>
        <shortName evidence="10">GGGPS</shortName>
        <ecNumber evidence="10">2.5.1.41</ecNumber>
    </recommendedName>
    <alternativeName>
        <fullName evidence="10">(S)-3-O-geranylgeranylglyceryl phosphate synthase</fullName>
    </alternativeName>
    <alternativeName>
        <fullName evidence="10">Phosphoglycerol geranylgeranyltransferase</fullName>
    </alternativeName>
</protein>
<evidence type="ECO:0000313" key="11">
    <source>
        <dbReference type="EMBL" id="KLK87345.1"/>
    </source>
</evidence>
<evidence type="ECO:0000313" key="12">
    <source>
        <dbReference type="Proteomes" id="UP000035301"/>
    </source>
</evidence>
<dbReference type="GO" id="GO:0000287">
    <property type="term" value="F:magnesium ion binding"/>
    <property type="evidence" value="ECO:0007669"/>
    <property type="project" value="UniProtKB-UniRule"/>
</dbReference>
<dbReference type="STRING" id="1550566.SZ63_12240"/>
<dbReference type="NCBIfam" id="TIGR04146">
    <property type="entry name" value="GGGPS_Afulg"/>
    <property type="match status" value="1"/>
</dbReference>
<keyword evidence="1 10" id="KW-0963">Cytoplasm</keyword>
<dbReference type="InterPro" id="IPR038597">
    <property type="entry name" value="GGGP/HepGP_synthase_sf"/>
</dbReference>
<keyword evidence="3 10" id="KW-0808">Transferase</keyword>
<keyword evidence="12" id="KW-1185">Reference proteome</keyword>
<evidence type="ECO:0000256" key="2">
    <source>
        <dbReference type="ARBA" id="ARBA00022516"/>
    </source>
</evidence>
<keyword evidence="7 10" id="KW-0594">Phospholipid biosynthesis</keyword>
<dbReference type="PATRIC" id="fig|1550566.3.peg.2675"/>
<dbReference type="EMBL" id="JXOJ01000008">
    <property type="protein sequence ID" value="KLK87345.1"/>
    <property type="molecule type" value="Genomic_DNA"/>
</dbReference>
<dbReference type="PANTHER" id="PTHR40029:SF2">
    <property type="entry name" value="HEPTAPRENYLGLYCERYL PHOSPHATE SYNTHASE"/>
    <property type="match status" value="1"/>
</dbReference>
<evidence type="ECO:0000256" key="10">
    <source>
        <dbReference type="HAMAP-Rule" id="MF_00112"/>
    </source>
</evidence>
<gene>
    <name evidence="11" type="ORF">SZ63_12240</name>
</gene>
<dbReference type="PANTHER" id="PTHR40029">
    <property type="match status" value="1"/>
</dbReference>
<feature type="binding site" evidence="10">
    <location>
        <position position="13"/>
    </location>
    <ligand>
        <name>sn-glycerol 1-phosphate</name>
        <dbReference type="ChEBI" id="CHEBI:57685"/>
    </ligand>
</feature>
<keyword evidence="4 10" id="KW-0479">Metal-binding</keyword>
<dbReference type="Proteomes" id="UP000035301">
    <property type="component" value="Unassembled WGS sequence"/>
</dbReference>
<dbReference type="OrthoDB" id="49758at2157"/>
<name>A0A0H1QWP2_9EURY</name>
<dbReference type="GO" id="GO:0046474">
    <property type="term" value="P:glycerophospholipid biosynthetic process"/>
    <property type="evidence" value="ECO:0007669"/>
    <property type="project" value="UniProtKB-UniRule"/>
</dbReference>
<comment type="catalytic activity">
    <reaction evidence="9 10">
        <text>sn-glycerol 1-phosphate + (2E,6E,10E)-geranylgeranyl diphosphate = sn-3-O-(geranylgeranyl)glycerol 1-phosphate + diphosphate</text>
        <dbReference type="Rhea" id="RHEA:23404"/>
        <dbReference type="ChEBI" id="CHEBI:33019"/>
        <dbReference type="ChEBI" id="CHEBI:57677"/>
        <dbReference type="ChEBI" id="CHEBI:57685"/>
        <dbReference type="ChEBI" id="CHEBI:58756"/>
        <dbReference type="EC" id="2.5.1.41"/>
    </reaction>
</comment>
<keyword evidence="6 10" id="KW-0443">Lipid metabolism</keyword>
<dbReference type="AlphaFoldDB" id="A0A0H1QWP2"/>
<feature type="binding site" evidence="10">
    <location>
        <position position="15"/>
    </location>
    <ligand>
        <name>Mg(2+)</name>
        <dbReference type="ChEBI" id="CHEBI:18420"/>
    </ligand>
</feature>
<dbReference type="RefSeq" id="WP_048185805.1">
    <property type="nucleotide sequence ID" value="NZ_JXOJ01000008.1"/>
</dbReference>
<keyword evidence="8 10" id="KW-1208">Phospholipid metabolism</keyword>
<evidence type="ECO:0000256" key="1">
    <source>
        <dbReference type="ARBA" id="ARBA00022490"/>
    </source>
</evidence>
<feature type="binding site" evidence="10">
    <location>
        <begin position="161"/>
        <end position="166"/>
    </location>
    <ligand>
        <name>sn-glycerol 1-phosphate</name>
        <dbReference type="ChEBI" id="CHEBI:57685"/>
    </ligand>
</feature>
<evidence type="ECO:0000256" key="9">
    <source>
        <dbReference type="ARBA" id="ARBA00047288"/>
    </source>
</evidence>
<dbReference type="GO" id="GO:0120536">
    <property type="term" value="F:heptaprenylglyceryl phosphate synthase activity"/>
    <property type="evidence" value="ECO:0007669"/>
    <property type="project" value="UniProtKB-ARBA"/>
</dbReference>
<keyword evidence="2 10" id="KW-0444">Lipid biosynthesis</keyword>
<dbReference type="Pfam" id="PF01884">
    <property type="entry name" value="PcrB"/>
    <property type="match status" value="1"/>
</dbReference>
<comment type="cofactor">
    <cofactor evidence="10">
        <name>Mg(2+)</name>
        <dbReference type="ChEBI" id="CHEBI:18420"/>
    </cofactor>
</comment>
<evidence type="ECO:0000256" key="3">
    <source>
        <dbReference type="ARBA" id="ARBA00022679"/>
    </source>
</evidence>
<accession>A0A0H1QWP2</accession>
<dbReference type="InterPro" id="IPR008205">
    <property type="entry name" value="GGGP_HepGP_synthase"/>
</dbReference>
<dbReference type="CDD" id="cd02812">
    <property type="entry name" value="PcrB_like"/>
    <property type="match status" value="1"/>
</dbReference>
<evidence type="ECO:0000256" key="8">
    <source>
        <dbReference type="ARBA" id="ARBA00023264"/>
    </source>
</evidence>
<dbReference type="EC" id="2.5.1.41" evidence="10"/>
<comment type="pathway">
    <text evidence="10">Membrane lipid metabolism; glycerophospholipid metabolism.</text>
</comment>
<dbReference type="SUPFAM" id="SSF51395">
    <property type="entry name" value="FMN-linked oxidoreductases"/>
    <property type="match status" value="1"/>
</dbReference>
<dbReference type="NCBIfam" id="TIGR01768">
    <property type="entry name" value="GGGP-family"/>
    <property type="match status" value="1"/>
</dbReference>
<organism evidence="11 12">
    <name type="scientific">Methanoculleus sediminis</name>
    <dbReference type="NCBI Taxonomy" id="1550566"/>
    <lineage>
        <taxon>Archaea</taxon>
        <taxon>Methanobacteriati</taxon>
        <taxon>Methanobacteriota</taxon>
        <taxon>Stenosarchaea group</taxon>
        <taxon>Methanomicrobia</taxon>
        <taxon>Methanomicrobiales</taxon>
        <taxon>Methanomicrobiaceae</taxon>
        <taxon>Methanoculleus</taxon>
    </lineage>
</organism>